<dbReference type="PANTHER" id="PTHR23502:SF51">
    <property type="entry name" value="QUINIDINE RESISTANCE PROTEIN 1-RELATED"/>
    <property type="match status" value="1"/>
</dbReference>
<feature type="transmembrane region" description="Helical" evidence="6">
    <location>
        <begin position="174"/>
        <end position="195"/>
    </location>
</feature>
<comment type="caution">
    <text evidence="9">The sequence shown here is derived from an EMBL/GenBank/DDBJ whole genome shotgun (WGS) entry which is preliminary data.</text>
</comment>
<organism evidence="9 10">
    <name type="scientific">Helicostylum pulchrum</name>
    <dbReference type="NCBI Taxonomy" id="562976"/>
    <lineage>
        <taxon>Eukaryota</taxon>
        <taxon>Fungi</taxon>
        <taxon>Fungi incertae sedis</taxon>
        <taxon>Mucoromycota</taxon>
        <taxon>Mucoromycotina</taxon>
        <taxon>Mucoromycetes</taxon>
        <taxon>Mucorales</taxon>
        <taxon>Mucorineae</taxon>
        <taxon>Mucoraceae</taxon>
        <taxon>Helicostylum</taxon>
    </lineage>
</organism>
<evidence type="ECO:0000256" key="2">
    <source>
        <dbReference type="ARBA" id="ARBA00022448"/>
    </source>
</evidence>
<keyword evidence="4 6" id="KW-1133">Transmembrane helix</keyword>
<feature type="domain" description="Major facilitator superfamily (MFS) profile" evidence="8">
    <location>
        <begin position="1"/>
        <end position="359"/>
    </location>
</feature>
<comment type="subcellular location">
    <subcellularLocation>
        <location evidence="1">Membrane</location>
        <topology evidence="1">Multi-pass membrane protein</topology>
    </subcellularLocation>
</comment>
<evidence type="ECO:0000256" key="4">
    <source>
        <dbReference type="ARBA" id="ARBA00022989"/>
    </source>
</evidence>
<feature type="signal peptide" evidence="7">
    <location>
        <begin position="1"/>
        <end position="16"/>
    </location>
</feature>
<keyword evidence="2" id="KW-0813">Transport</keyword>
<keyword evidence="3 6" id="KW-0812">Transmembrane</keyword>
<evidence type="ECO:0000256" key="7">
    <source>
        <dbReference type="SAM" id="SignalP"/>
    </source>
</evidence>
<evidence type="ECO:0000256" key="6">
    <source>
        <dbReference type="SAM" id="Phobius"/>
    </source>
</evidence>
<proteinExistence type="predicted"/>
<dbReference type="Gene3D" id="1.20.1250.20">
    <property type="entry name" value="MFS general substrate transporter like domains"/>
    <property type="match status" value="1"/>
</dbReference>
<dbReference type="PROSITE" id="PS50850">
    <property type="entry name" value="MFS"/>
    <property type="match status" value="1"/>
</dbReference>
<keyword evidence="7" id="KW-0732">Signal</keyword>
<name>A0ABP9YI67_9FUNG</name>
<dbReference type="InterPro" id="IPR011701">
    <property type="entry name" value="MFS"/>
</dbReference>
<dbReference type="InterPro" id="IPR020846">
    <property type="entry name" value="MFS_dom"/>
</dbReference>
<feature type="transmembrane region" description="Helical" evidence="6">
    <location>
        <begin position="293"/>
        <end position="314"/>
    </location>
</feature>
<feature type="transmembrane region" description="Helical" evidence="6">
    <location>
        <begin position="66"/>
        <end position="86"/>
    </location>
</feature>
<dbReference type="Pfam" id="PF07690">
    <property type="entry name" value="MFS_1"/>
    <property type="match status" value="1"/>
</dbReference>
<keyword evidence="5 6" id="KW-0472">Membrane</keyword>
<dbReference type="EMBL" id="BAABUJ010000070">
    <property type="protein sequence ID" value="GAA5806549.1"/>
    <property type="molecule type" value="Genomic_DNA"/>
</dbReference>
<keyword evidence="10" id="KW-1185">Reference proteome</keyword>
<dbReference type="SUPFAM" id="SSF103473">
    <property type="entry name" value="MFS general substrate transporter"/>
    <property type="match status" value="1"/>
</dbReference>
<evidence type="ECO:0000256" key="1">
    <source>
        <dbReference type="ARBA" id="ARBA00004141"/>
    </source>
</evidence>
<feature type="transmembrane region" description="Helical" evidence="6">
    <location>
        <begin position="267"/>
        <end position="286"/>
    </location>
</feature>
<gene>
    <name evidence="9" type="ORF">HPULCUR_012085</name>
</gene>
<feature type="transmembrane region" description="Helical" evidence="6">
    <location>
        <begin position="320"/>
        <end position="339"/>
    </location>
</feature>
<evidence type="ECO:0000256" key="3">
    <source>
        <dbReference type="ARBA" id="ARBA00022692"/>
    </source>
</evidence>
<dbReference type="InterPro" id="IPR036259">
    <property type="entry name" value="MFS_trans_sf"/>
</dbReference>
<evidence type="ECO:0000259" key="8">
    <source>
        <dbReference type="PROSITE" id="PS50850"/>
    </source>
</evidence>
<feature type="chain" id="PRO_5046650070" description="Major facilitator superfamily (MFS) profile domain-containing protein" evidence="7">
    <location>
        <begin position="17"/>
        <end position="359"/>
    </location>
</feature>
<evidence type="ECO:0000313" key="9">
    <source>
        <dbReference type="EMBL" id="GAA5806549.1"/>
    </source>
</evidence>
<reference evidence="9 10" key="1">
    <citation type="submission" date="2024-04" db="EMBL/GenBank/DDBJ databases">
        <title>genome sequences of Mucor flavus KT1a and Helicostylum pulchrum KT1b strains isolation_sourced from the surface of a dry-aged beef.</title>
        <authorList>
            <person name="Toyotome T."/>
            <person name="Hosono M."/>
            <person name="Torimaru M."/>
            <person name="Fukuda K."/>
            <person name="Mikami N."/>
        </authorList>
    </citation>
    <scope>NUCLEOTIDE SEQUENCE [LARGE SCALE GENOMIC DNA]</scope>
    <source>
        <strain evidence="9 10">KT1b</strain>
    </source>
</reference>
<protein>
    <recommendedName>
        <fullName evidence="8">Major facilitator superfamily (MFS) profile domain-containing protein</fullName>
    </recommendedName>
</protein>
<evidence type="ECO:0000313" key="10">
    <source>
        <dbReference type="Proteomes" id="UP001476247"/>
    </source>
</evidence>
<sequence length="359" mass="39950">MLLTLRMVQAFGSGSAAAVSAGSIGDITLPSERGGYIGITSMGTTLGPLVGPTLGGIISYNQGWRWIFWVLAIIALPLWLVHVFILPETLRSLVGDGSGYVNPTPLQFWRRSREIKSTLQQQQDEEKNETSAQQQSKISLQTTLCQPKLAPTRNRFLSFPNLFQSLIFLKEKDVAVLLAYNAFQYVGVYCIVTSFTELLTSTYGLNSFQVGMCYLPNGFGAIIGSFISGKLLDRQFRSTAKSFGNFETQVNRHNIDLAFPIEKARMGTAWICGLIFSLSMIGYGWCFHFKLPVAIPIILTFICAGCILIVQPGIKYMGVGWFFTAFSVFLLLTTPLLLIELKYGSRWRAERKERQEKGA</sequence>
<accession>A0ABP9YI67</accession>
<dbReference type="PANTHER" id="PTHR23502">
    <property type="entry name" value="MAJOR FACILITATOR SUPERFAMILY"/>
    <property type="match status" value="1"/>
</dbReference>
<dbReference type="Proteomes" id="UP001476247">
    <property type="component" value="Unassembled WGS sequence"/>
</dbReference>
<evidence type="ECO:0000256" key="5">
    <source>
        <dbReference type="ARBA" id="ARBA00023136"/>
    </source>
</evidence>